<evidence type="ECO:0000256" key="2">
    <source>
        <dbReference type="ARBA" id="ARBA00022559"/>
    </source>
</evidence>
<dbReference type="GO" id="GO:0034599">
    <property type="term" value="P:cellular response to oxidative stress"/>
    <property type="evidence" value="ECO:0007669"/>
    <property type="project" value="TreeGrafter"/>
</dbReference>
<gene>
    <name evidence="7" type="ORF">CIK66_08875</name>
</gene>
<accession>A0A2A3YJ94</accession>
<dbReference type="InterPro" id="IPR000889">
    <property type="entry name" value="Glutathione_peroxidase"/>
</dbReference>
<dbReference type="PROSITE" id="PS51355">
    <property type="entry name" value="GLUTATHIONE_PEROXID_3"/>
    <property type="match status" value="1"/>
</dbReference>
<evidence type="ECO:0000313" key="8">
    <source>
        <dbReference type="Proteomes" id="UP000218598"/>
    </source>
</evidence>
<dbReference type="PROSITE" id="PS51352">
    <property type="entry name" value="THIOREDOXIN_2"/>
    <property type="match status" value="1"/>
</dbReference>
<dbReference type="AlphaFoldDB" id="A0A2A3YJ94"/>
<comment type="caution">
    <text evidence="7">The sequence shown here is derived from an EMBL/GenBank/DDBJ whole genome shotgun (WGS) entry which is preliminary data.</text>
</comment>
<sequence>MTSLADFTATTITGTEKDLADYAGSVVLVVNTASKCGFTPQYAGLQDLYARFHDKGLAVLGFPCDQFMNQEPGSESEIAEFCSVNFGVEFPMFAKVEVNGEGAHPLYQWLTGAHGDIPAGEIGWNFTKFLLDRDGAVIGRYASDVEPASIAGDIEKALAEQA</sequence>
<proteinExistence type="inferred from homology"/>
<dbReference type="PROSITE" id="PS00460">
    <property type="entry name" value="GLUTATHIONE_PEROXID_1"/>
    <property type="match status" value="1"/>
</dbReference>
<keyword evidence="2 5" id="KW-0575">Peroxidase</keyword>
<dbReference type="FunFam" id="3.40.30.10:FF:000010">
    <property type="entry name" value="Glutathione peroxidase"/>
    <property type="match status" value="1"/>
</dbReference>
<dbReference type="RefSeq" id="WP_096197043.1">
    <property type="nucleotide sequence ID" value="NZ_BAAAIQ010000055.1"/>
</dbReference>
<dbReference type="PANTHER" id="PTHR11592">
    <property type="entry name" value="GLUTATHIONE PEROXIDASE"/>
    <property type="match status" value="1"/>
</dbReference>
<dbReference type="GO" id="GO:0004601">
    <property type="term" value="F:peroxidase activity"/>
    <property type="evidence" value="ECO:0007669"/>
    <property type="project" value="UniProtKB-KW"/>
</dbReference>
<evidence type="ECO:0000256" key="5">
    <source>
        <dbReference type="RuleBase" id="RU000499"/>
    </source>
</evidence>
<dbReference type="CDD" id="cd00340">
    <property type="entry name" value="GSH_Peroxidase"/>
    <property type="match status" value="1"/>
</dbReference>
<comment type="similarity">
    <text evidence="1 5">Belongs to the glutathione peroxidase family.</text>
</comment>
<dbReference type="InterPro" id="IPR029759">
    <property type="entry name" value="GPX_AS"/>
</dbReference>
<evidence type="ECO:0000313" key="7">
    <source>
        <dbReference type="EMBL" id="PCC39367.1"/>
    </source>
</evidence>
<evidence type="ECO:0000259" key="6">
    <source>
        <dbReference type="PROSITE" id="PS51352"/>
    </source>
</evidence>
<evidence type="ECO:0000256" key="4">
    <source>
        <dbReference type="PIRSR" id="PIRSR000303-1"/>
    </source>
</evidence>
<dbReference type="InterPro" id="IPR013766">
    <property type="entry name" value="Thioredoxin_domain"/>
</dbReference>
<dbReference type="Gene3D" id="3.40.30.10">
    <property type="entry name" value="Glutaredoxin"/>
    <property type="match status" value="1"/>
</dbReference>
<dbReference type="Proteomes" id="UP000218598">
    <property type="component" value="Unassembled WGS sequence"/>
</dbReference>
<dbReference type="SUPFAM" id="SSF52833">
    <property type="entry name" value="Thioredoxin-like"/>
    <property type="match status" value="1"/>
</dbReference>
<reference evidence="7 8" key="1">
    <citation type="journal article" date="2017" name="Elife">
        <title>Extensive horizontal gene transfer in cheese-associated bacteria.</title>
        <authorList>
            <person name="Bonham K.S."/>
            <person name="Wolfe B.E."/>
            <person name="Dutton R.J."/>
        </authorList>
    </citation>
    <scope>NUCLEOTIDE SEQUENCE [LARGE SCALE GENOMIC DNA]</scope>
    <source>
        <strain evidence="7 8">341_9</strain>
    </source>
</reference>
<protein>
    <recommendedName>
        <fullName evidence="5">Glutathione peroxidase</fullName>
    </recommendedName>
</protein>
<feature type="active site" evidence="4">
    <location>
        <position position="36"/>
    </location>
</feature>
<evidence type="ECO:0000256" key="3">
    <source>
        <dbReference type="ARBA" id="ARBA00023002"/>
    </source>
</evidence>
<organism evidence="7 8">
    <name type="scientific">Brachybacterium alimentarium</name>
    <dbReference type="NCBI Taxonomy" id="47845"/>
    <lineage>
        <taxon>Bacteria</taxon>
        <taxon>Bacillati</taxon>
        <taxon>Actinomycetota</taxon>
        <taxon>Actinomycetes</taxon>
        <taxon>Micrococcales</taxon>
        <taxon>Dermabacteraceae</taxon>
        <taxon>Brachybacterium</taxon>
    </lineage>
</organism>
<dbReference type="Pfam" id="PF00255">
    <property type="entry name" value="GSHPx"/>
    <property type="match status" value="1"/>
</dbReference>
<keyword evidence="8" id="KW-1185">Reference proteome</keyword>
<feature type="domain" description="Thioredoxin" evidence="6">
    <location>
        <begin position="1"/>
        <end position="162"/>
    </location>
</feature>
<evidence type="ECO:0000256" key="1">
    <source>
        <dbReference type="ARBA" id="ARBA00006926"/>
    </source>
</evidence>
<dbReference type="OrthoDB" id="9785502at2"/>
<dbReference type="InterPro" id="IPR036249">
    <property type="entry name" value="Thioredoxin-like_sf"/>
</dbReference>
<dbReference type="PANTHER" id="PTHR11592:SF78">
    <property type="entry name" value="GLUTATHIONE PEROXIDASE"/>
    <property type="match status" value="1"/>
</dbReference>
<keyword evidence="3 5" id="KW-0560">Oxidoreductase</keyword>
<name>A0A2A3YJ94_9MICO</name>
<dbReference type="PIRSF" id="PIRSF000303">
    <property type="entry name" value="Glutathion_perox"/>
    <property type="match status" value="1"/>
</dbReference>
<dbReference type="EMBL" id="NRGR01000015">
    <property type="protein sequence ID" value="PCC39367.1"/>
    <property type="molecule type" value="Genomic_DNA"/>
</dbReference>
<dbReference type="PRINTS" id="PR01011">
    <property type="entry name" value="GLUTPROXDASE"/>
</dbReference>